<dbReference type="KEGG" id="bpg:Bathy02g03380"/>
<name>K8EAM1_9CHLO</name>
<dbReference type="Proteomes" id="UP000198341">
    <property type="component" value="Chromosome 2"/>
</dbReference>
<dbReference type="EMBL" id="FO082277">
    <property type="protein sequence ID" value="CCO14806.1"/>
    <property type="molecule type" value="Genomic_DNA"/>
</dbReference>
<accession>K8EAM1</accession>
<dbReference type="AlphaFoldDB" id="K8EAM1"/>
<reference evidence="1 2" key="1">
    <citation type="submission" date="2011-10" db="EMBL/GenBank/DDBJ databases">
        <authorList>
            <person name="Genoscope - CEA"/>
        </authorList>
    </citation>
    <scope>NUCLEOTIDE SEQUENCE [LARGE SCALE GENOMIC DNA]</scope>
    <source>
        <strain evidence="1 2">RCC 1105</strain>
    </source>
</reference>
<evidence type="ECO:0000313" key="1">
    <source>
        <dbReference type="EMBL" id="CCO14806.1"/>
    </source>
</evidence>
<dbReference type="RefSeq" id="XP_007514566.1">
    <property type="nucleotide sequence ID" value="XM_007514504.1"/>
</dbReference>
<keyword evidence="2" id="KW-1185">Reference proteome</keyword>
<proteinExistence type="predicted"/>
<evidence type="ECO:0000313" key="2">
    <source>
        <dbReference type="Proteomes" id="UP000198341"/>
    </source>
</evidence>
<dbReference type="GeneID" id="19017451"/>
<dbReference type="STRING" id="41875.K8EAM1"/>
<gene>
    <name evidence="1" type="ORF">Bathy02g03380</name>
</gene>
<organism evidence="1 2">
    <name type="scientific">Bathycoccus prasinos</name>
    <dbReference type="NCBI Taxonomy" id="41875"/>
    <lineage>
        <taxon>Eukaryota</taxon>
        <taxon>Viridiplantae</taxon>
        <taxon>Chlorophyta</taxon>
        <taxon>Mamiellophyceae</taxon>
        <taxon>Mamiellales</taxon>
        <taxon>Bathycoccaceae</taxon>
        <taxon>Bathycoccus</taxon>
    </lineage>
</organism>
<sequence length="252" mass="27131">MGNALFSSLTTVASSPSSFISSPVKDGSTSDGYEQKYQRLVLSLKRNQNRLFLSGEVARVNEVTRNGRVFTRNAMAKAMEAVKLPMFGRLEHPECDASDAESVERYRRRFRCVACSKPNGANETPAMTDAVSLDGIMDHQTSHVVHDLYFNGSAVVVVVEVLECTEAGRKVREVYEKAGGLVGASMRAWGSSTEAALDVDSGGIDDGGASGGNAKNIRAVCEEGFELITIDLVANPSHTLAYLQPHLGNLVK</sequence>
<protein>
    <submittedName>
        <fullName evidence="1">Uncharacterized protein</fullName>
    </submittedName>
</protein>